<evidence type="ECO:0000256" key="1">
    <source>
        <dbReference type="ARBA" id="ARBA00023015"/>
    </source>
</evidence>
<proteinExistence type="predicted"/>
<evidence type="ECO:0000313" key="8">
    <source>
        <dbReference type="Proteomes" id="UP000321199"/>
    </source>
</evidence>
<feature type="domain" description="HTH iclR-type" evidence="5">
    <location>
        <begin position="27"/>
        <end position="89"/>
    </location>
</feature>
<dbReference type="OrthoDB" id="8524622at2"/>
<sequence>MPRTPAPSAPDAAAAVPSPSSPAPAGIQSLELGLELFELLMAQGHALGVSELARLAGMHRAKVYRYLVSLVRAGWVHQDADSGLYQAGPALRHLALAWLARQDWLELASSEARGLAQTQGNTCLVAVQTEAGVCALRVYQPGQGVSVGVAPGALFDLRTSATGRVFAAWAEPAGDALTTAQRARIRGQGVAVVEGEHAPGINALGAPVFDAHGHLLLALTLVGHGAALRADATGTAALALRAACARVSGALGWQPPQR</sequence>
<dbReference type="FunFam" id="1.10.10.10:FF:000056">
    <property type="entry name" value="IclR family transcriptional regulator"/>
    <property type="match status" value="1"/>
</dbReference>
<evidence type="ECO:0000256" key="2">
    <source>
        <dbReference type="ARBA" id="ARBA00023125"/>
    </source>
</evidence>
<dbReference type="PROSITE" id="PS51078">
    <property type="entry name" value="ICLR_ED"/>
    <property type="match status" value="1"/>
</dbReference>
<dbReference type="SMART" id="SM00346">
    <property type="entry name" value="HTH_ICLR"/>
    <property type="match status" value="1"/>
</dbReference>
<dbReference type="InterPro" id="IPR050707">
    <property type="entry name" value="HTH_MetabolicPath_Reg"/>
</dbReference>
<feature type="compositionally biased region" description="Low complexity" evidence="4">
    <location>
        <begin position="9"/>
        <end position="18"/>
    </location>
</feature>
<keyword evidence="1" id="KW-0805">Transcription regulation</keyword>
<dbReference type="InterPro" id="IPR029016">
    <property type="entry name" value="GAF-like_dom_sf"/>
</dbReference>
<dbReference type="GO" id="GO:0003700">
    <property type="term" value="F:DNA-binding transcription factor activity"/>
    <property type="evidence" value="ECO:0007669"/>
    <property type="project" value="TreeGrafter"/>
</dbReference>
<keyword evidence="8" id="KW-1185">Reference proteome</keyword>
<dbReference type="PROSITE" id="PS51077">
    <property type="entry name" value="HTH_ICLR"/>
    <property type="match status" value="1"/>
</dbReference>
<name>A0A5B8RWI0_9BURK</name>
<dbReference type="PANTHER" id="PTHR30136:SF8">
    <property type="entry name" value="TRANSCRIPTIONAL REGULATORY PROTEIN"/>
    <property type="match status" value="1"/>
</dbReference>
<gene>
    <name evidence="7" type="ORF">FOZ74_13230</name>
</gene>
<evidence type="ECO:0000313" key="7">
    <source>
        <dbReference type="EMBL" id="QEA13911.1"/>
    </source>
</evidence>
<evidence type="ECO:0000259" key="6">
    <source>
        <dbReference type="PROSITE" id="PS51078"/>
    </source>
</evidence>
<reference evidence="7 8" key="1">
    <citation type="submission" date="2019-07" db="EMBL/GenBank/DDBJ databases">
        <title>Complete genome sequence of Comamonas sp. NLF 7-7 isolated from livestock.</title>
        <authorList>
            <person name="Kim D.H."/>
            <person name="Kim J.G."/>
        </authorList>
    </citation>
    <scope>NUCLEOTIDE SEQUENCE [LARGE SCALE GENOMIC DNA]</scope>
    <source>
        <strain evidence="7 8">NLF 7-7</strain>
    </source>
</reference>
<keyword evidence="2" id="KW-0238">DNA-binding</keyword>
<feature type="domain" description="IclR-ED" evidence="6">
    <location>
        <begin position="90"/>
        <end position="253"/>
    </location>
</feature>
<dbReference type="Pfam" id="PF01614">
    <property type="entry name" value="IclR_C"/>
    <property type="match status" value="1"/>
</dbReference>
<keyword evidence="3" id="KW-0804">Transcription</keyword>
<dbReference type="Proteomes" id="UP000321199">
    <property type="component" value="Chromosome"/>
</dbReference>
<evidence type="ECO:0000256" key="3">
    <source>
        <dbReference type="ARBA" id="ARBA00023163"/>
    </source>
</evidence>
<dbReference type="Pfam" id="PF09339">
    <property type="entry name" value="HTH_IclR"/>
    <property type="match status" value="1"/>
</dbReference>
<protein>
    <submittedName>
        <fullName evidence="7">Helix-turn-helix domain-containing protein</fullName>
    </submittedName>
</protein>
<dbReference type="PANTHER" id="PTHR30136">
    <property type="entry name" value="HELIX-TURN-HELIX TRANSCRIPTIONAL REGULATOR, ICLR FAMILY"/>
    <property type="match status" value="1"/>
</dbReference>
<accession>A0A5B8RWI0</accession>
<dbReference type="AlphaFoldDB" id="A0A5B8RWI0"/>
<dbReference type="Gene3D" id="1.10.10.10">
    <property type="entry name" value="Winged helix-like DNA-binding domain superfamily/Winged helix DNA-binding domain"/>
    <property type="match status" value="1"/>
</dbReference>
<evidence type="ECO:0000259" key="5">
    <source>
        <dbReference type="PROSITE" id="PS51077"/>
    </source>
</evidence>
<feature type="region of interest" description="Disordered" evidence="4">
    <location>
        <begin position="1"/>
        <end position="21"/>
    </location>
</feature>
<dbReference type="SUPFAM" id="SSF55781">
    <property type="entry name" value="GAF domain-like"/>
    <property type="match status" value="1"/>
</dbReference>
<organism evidence="7 8">
    <name type="scientific">Comamonas flocculans</name>
    <dbReference type="NCBI Taxonomy" id="2597701"/>
    <lineage>
        <taxon>Bacteria</taxon>
        <taxon>Pseudomonadati</taxon>
        <taxon>Pseudomonadota</taxon>
        <taxon>Betaproteobacteria</taxon>
        <taxon>Burkholderiales</taxon>
        <taxon>Comamonadaceae</taxon>
        <taxon>Comamonas</taxon>
    </lineage>
</organism>
<dbReference type="Gene3D" id="3.30.450.40">
    <property type="match status" value="2"/>
</dbReference>
<dbReference type="KEGG" id="cof:FOZ74_13230"/>
<dbReference type="InterPro" id="IPR036388">
    <property type="entry name" value="WH-like_DNA-bd_sf"/>
</dbReference>
<evidence type="ECO:0000256" key="4">
    <source>
        <dbReference type="SAM" id="MobiDB-lite"/>
    </source>
</evidence>
<dbReference type="InterPro" id="IPR014757">
    <property type="entry name" value="Tscrpt_reg_IclR_C"/>
</dbReference>
<dbReference type="GO" id="GO:0003677">
    <property type="term" value="F:DNA binding"/>
    <property type="evidence" value="ECO:0007669"/>
    <property type="project" value="UniProtKB-KW"/>
</dbReference>
<dbReference type="RefSeq" id="WP_146913496.1">
    <property type="nucleotide sequence ID" value="NZ_CP042344.1"/>
</dbReference>
<dbReference type="SUPFAM" id="SSF46785">
    <property type="entry name" value="Winged helix' DNA-binding domain"/>
    <property type="match status" value="1"/>
</dbReference>
<dbReference type="EMBL" id="CP042344">
    <property type="protein sequence ID" value="QEA13911.1"/>
    <property type="molecule type" value="Genomic_DNA"/>
</dbReference>
<dbReference type="InterPro" id="IPR036390">
    <property type="entry name" value="WH_DNA-bd_sf"/>
</dbReference>
<dbReference type="GO" id="GO:0045892">
    <property type="term" value="P:negative regulation of DNA-templated transcription"/>
    <property type="evidence" value="ECO:0007669"/>
    <property type="project" value="TreeGrafter"/>
</dbReference>
<dbReference type="InterPro" id="IPR005471">
    <property type="entry name" value="Tscrpt_reg_IclR_N"/>
</dbReference>